<evidence type="ECO:0000256" key="1">
    <source>
        <dbReference type="ARBA" id="ARBA00004651"/>
    </source>
</evidence>
<dbReference type="Pfam" id="PF02653">
    <property type="entry name" value="BPD_transp_2"/>
    <property type="match status" value="1"/>
</dbReference>
<protein>
    <recommendedName>
        <fullName evidence="10">Xylose transport system permease protein XylH</fullName>
    </recommendedName>
</protein>
<feature type="transmembrane region" description="Helical" evidence="12">
    <location>
        <begin position="427"/>
        <end position="445"/>
    </location>
</feature>
<dbReference type="PANTHER" id="PTHR32196:SF32">
    <property type="entry name" value="XYLOSE TRANSPORT SYSTEM PERMEASE PROTEIN XYLH"/>
    <property type="match status" value="1"/>
</dbReference>
<evidence type="ECO:0000256" key="2">
    <source>
        <dbReference type="ARBA" id="ARBA00022448"/>
    </source>
</evidence>
<evidence type="ECO:0000256" key="5">
    <source>
        <dbReference type="ARBA" id="ARBA00022597"/>
    </source>
</evidence>
<evidence type="ECO:0000256" key="9">
    <source>
        <dbReference type="ARBA" id="ARBA00035611"/>
    </source>
</evidence>
<feature type="transmembrane region" description="Helical" evidence="12">
    <location>
        <begin position="106"/>
        <end position="124"/>
    </location>
</feature>
<comment type="subcellular location">
    <subcellularLocation>
        <location evidence="1">Cell membrane</location>
        <topology evidence="1">Multi-pass membrane protein</topology>
    </subcellularLocation>
</comment>
<feature type="compositionally biased region" description="Basic and acidic residues" evidence="11">
    <location>
        <begin position="1"/>
        <end position="10"/>
    </location>
</feature>
<evidence type="ECO:0000313" key="13">
    <source>
        <dbReference type="EMBL" id="RHW28883.1"/>
    </source>
</evidence>
<keyword evidence="5" id="KW-0762">Sugar transport</keyword>
<sequence>MPTETPETRVEAGSLPEPERASGFSLDAEEVSIRGAIRAWFGKLRTGDPGALPSVLGLVVLVLLFSQVSDQFLSAYNIGNIPGQGAYIAVIAMGLVFVLLLGEIDLSAGTAGGACAAFAAVGVFKGSLHDGLPASLYWSIVVGLVLAIGLAIWVKTYAGAVVVAVGLVLVLTNQTQHLVPALIAAVCIGAAIGIFNGYLVAKVGIPSFVVTLALFLAWQGVLQFALSGQPVNTSNYDLWHELTYGRLSVTNSWIFVSVIVLGYVGYTVLRSVRAKAAGLAHETMSLVLTRGAALAAIAVVITAWASQNRNTNPFKVISGIPVPAAIAIVLMIGCTIALTKTTWGRHLYATGGNPEAARRAGIDVVHMKVTAFALCSAFGALGGIMLASSQSSASLDLGSGNVLLFSVAAAVIGGTSLFGGRGRPRDAILGALVIAIIPNGLLLRPSLDAQWQQVITGVVLLIAAAVDAISRRRAARG</sequence>
<dbReference type="PANTHER" id="PTHR32196">
    <property type="entry name" value="ABC TRANSPORTER PERMEASE PROTEIN YPHD-RELATED-RELATED"/>
    <property type="match status" value="1"/>
</dbReference>
<evidence type="ECO:0000256" key="8">
    <source>
        <dbReference type="ARBA" id="ARBA00023136"/>
    </source>
</evidence>
<name>A0A417Y862_9ACTN</name>
<keyword evidence="14" id="KW-1185">Reference proteome</keyword>
<feature type="transmembrane region" description="Helical" evidence="12">
    <location>
        <begin position="246"/>
        <end position="266"/>
    </location>
</feature>
<dbReference type="AlphaFoldDB" id="A0A417Y862"/>
<feature type="transmembrane region" description="Helical" evidence="12">
    <location>
        <begin position="287"/>
        <end position="305"/>
    </location>
</feature>
<reference evidence="13 14" key="1">
    <citation type="submission" date="2018-09" db="EMBL/GenBank/DDBJ databases">
        <title>Genome sequencing of Nocardioides immobilis CCTCC AB 2017083 for comparison to Nocardioides silvaticus.</title>
        <authorList>
            <person name="Li C."/>
            <person name="Wang G."/>
        </authorList>
    </citation>
    <scope>NUCLEOTIDE SEQUENCE [LARGE SCALE GENOMIC DNA]</scope>
    <source>
        <strain evidence="13 14">CCTCC AB 2017083</strain>
    </source>
</reference>
<feature type="transmembrane region" description="Helical" evidence="12">
    <location>
        <begin position="50"/>
        <end position="69"/>
    </location>
</feature>
<keyword evidence="4" id="KW-0997">Cell inner membrane</keyword>
<feature type="transmembrane region" description="Helical" evidence="12">
    <location>
        <begin position="369"/>
        <end position="388"/>
    </location>
</feature>
<dbReference type="OrthoDB" id="3468954at2"/>
<dbReference type="CDD" id="cd06579">
    <property type="entry name" value="TM_PBP1_transp_AraH_like"/>
    <property type="match status" value="1"/>
</dbReference>
<feature type="transmembrane region" description="Helical" evidence="12">
    <location>
        <begin position="317"/>
        <end position="338"/>
    </location>
</feature>
<feature type="transmembrane region" description="Helical" evidence="12">
    <location>
        <begin position="400"/>
        <end position="420"/>
    </location>
</feature>
<proteinExistence type="predicted"/>
<gene>
    <name evidence="13" type="ORF">D0Z08_03310</name>
</gene>
<keyword evidence="2" id="KW-0813">Transport</keyword>
<evidence type="ECO:0000256" key="3">
    <source>
        <dbReference type="ARBA" id="ARBA00022475"/>
    </source>
</evidence>
<feature type="transmembrane region" description="Helical" evidence="12">
    <location>
        <begin position="181"/>
        <end position="201"/>
    </location>
</feature>
<dbReference type="Proteomes" id="UP000283644">
    <property type="component" value="Unassembled WGS sequence"/>
</dbReference>
<evidence type="ECO:0000256" key="11">
    <source>
        <dbReference type="SAM" id="MobiDB-lite"/>
    </source>
</evidence>
<comment type="caution">
    <text evidence="13">The sequence shown here is derived from an EMBL/GenBank/DDBJ whole genome shotgun (WGS) entry which is preliminary data.</text>
</comment>
<dbReference type="EMBL" id="QXGH01000009">
    <property type="protein sequence ID" value="RHW28883.1"/>
    <property type="molecule type" value="Genomic_DNA"/>
</dbReference>
<keyword evidence="3" id="KW-1003">Cell membrane</keyword>
<evidence type="ECO:0000256" key="10">
    <source>
        <dbReference type="ARBA" id="ARBA00035686"/>
    </source>
</evidence>
<feature type="transmembrane region" description="Helical" evidence="12">
    <location>
        <begin position="81"/>
        <end position="100"/>
    </location>
</feature>
<dbReference type="GO" id="GO:0022857">
    <property type="term" value="F:transmembrane transporter activity"/>
    <property type="evidence" value="ECO:0007669"/>
    <property type="project" value="InterPro"/>
</dbReference>
<dbReference type="InterPro" id="IPR001851">
    <property type="entry name" value="ABC_transp_permease"/>
</dbReference>
<evidence type="ECO:0000256" key="12">
    <source>
        <dbReference type="SAM" id="Phobius"/>
    </source>
</evidence>
<organism evidence="13 14">
    <name type="scientific">Nocardioides immobilis</name>
    <dbReference type="NCBI Taxonomy" id="2049295"/>
    <lineage>
        <taxon>Bacteria</taxon>
        <taxon>Bacillati</taxon>
        <taxon>Actinomycetota</taxon>
        <taxon>Actinomycetes</taxon>
        <taxon>Propionibacteriales</taxon>
        <taxon>Nocardioidaceae</taxon>
        <taxon>Nocardioides</taxon>
    </lineage>
</organism>
<evidence type="ECO:0000313" key="14">
    <source>
        <dbReference type="Proteomes" id="UP000283644"/>
    </source>
</evidence>
<accession>A0A417Y862</accession>
<evidence type="ECO:0000256" key="7">
    <source>
        <dbReference type="ARBA" id="ARBA00022989"/>
    </source>
</evidence>
<evidence type="ECO:0000256" key="6">
    <source>
        <dbReference type="ARBA" id="ARBA00022692"/>
    </source>
</evidence>
<dbReference type="GO" id="GO:0005886">
    <property type="term" value="C:plasma membrane"/>
    <property type="evidence" value="ECO:0007669"/>
    <property type="project" value="UniProtKB-SubCell"/>
</dbReference>
<keyword evidence="8 12" id="KW-0472">Membrane</keyword>
<keyword evidence="6 12" id="KW-0812">Transmembrane</keyword>
<feature type="transmembrane region" description="Helical" evidence="12">
    <location>
        <begin position="451"/>
        <end position="469"/>
    </location>
</feature>
<evidence type="ECO:0000256" key="4">
    <source>
        <dbReference type="ARBA" id="ARBA00022519"/>
    </source>
</evidence>
<feature type="transmembrane region" description="Helical" evidence="12">
    <location>
        <begin position="136"/>
        <end position="169"/>
    </location>
</feature>
<dbReference type="RefSeq" id="WP_118922553.1">
    <property type="nucleotide sequence ID" value="NZ_QXGH01000009.1"/>
</dbReference>
<feature type="transmembrane region" description="Helical" evidence="12">
    <location>
        <begin position="208"/>
        <end position="226"/>
    </location>
</feature>
<comment type="function">
    <text evidence="9">Part of the binding-protein-dependent transport system for D-xylose. Probably responsible for the translocation of the substrate across the membrane.</text>
</comment>
<feature type="region of interest" description="Disordered" evidence="11">
    <location>
        <begin position="1"/>
        <end position="21"/>
    </location>
</feature>
<keyword evidence="7 12" id="KW-1133">Transmembrane helix</keyword>